<proteinExistence type="predicted"/>
<reference evidence="1 2" key="1">
    <citation type="journal article" date="2022" name="DNA Res.">
        <title>Chromosomal-level genome assembly of the orchid tree Bauhinia variegata (Leguminosae; Cercidoideae) supports the allotetraploid origin hypothesis of Bauhinia.</title>
        <authorList>
            <person name="Zhong Y."/>
            <person name="Chen Y."/>
            <person name="Zheng D."/>
            <person name="Pang J."/>
            <person name="Liu Y."/>
            <person name="Luo S."/>
            <person name="Meng S."/>
            <person name="Qian L."/>
            <person name="Wei D."/>
            <person name="Dai S."/>
            <person name="Zhou R."/>
        </authorList>
    </citation>
    <scope>NUCLEOTIDE SEQUENCE [LARGE SCALE GENOMIC DNA]</scope>
    <source>
        <strain evidence="1">BV-YZ2020</strain>
    </source>
</reference>
<sequence length="650" mass="72434">MFRRGRGIRFLSLGAHSGRTTWDPTVSLEFNHPSLIVLEKCSARDHFKQILGQIMRYNLIGQTFPMSRLLLFSAITHPENLDMAKVLFEHYTPHPNLFIYNTMICALSFSTGQSFALYKAMLHACVQPDKHTLIHLLRASNCLSDAKQIHCHAIVTGLLSKGYVQNTLIKVYLDIGNLELALQLLHHMSDSDSVSFNIIIVGCAKKGYCAKAVELFRRMVDLDLEPDEFTMLGLLMSCGQLGYARLAKSVHAWIQRRNCIGSSNLILCNALLDMYLKSKELDLAQKAFHLLVEKDTVSWNTMIAGCVKVGELELAHKFFDEMPIRDLVSWNSLIAAYAQNGHYSTVVNLINSMVASNIRPDSVTILSLICAAAEVGVLNEGKLVHGRIIRMKAKIDAFVGSALIDMYCKCGSIDSALMIFRALSEKDTIVWTTMITGFALHGFGSRALEIFADMQKVVMPNEVTFLATLTACSHSGLVDEGIKIFHYMKEIFGIEPKLEHYGCLVDLLGRSGRLAEAKDVIDKMPIKPSRSIWGATLSACRAHGNVELAEMASRELLNLEADKEGGYILLSNVYAACGKWNCSDQIREIMESRGLRKTVGRSNIAIGGVVHDFMASDKQLKKRQEMQHVLNCLNREMKDCTGTPSDLLLF</sequence>
<organism evidence="1 2">
    <name type="scientific">Bauhinia variegata</name>
    <name type="common">Purple orchid tree</name>
    <name type="synonym">Phanera variegata</name>
    <dbReference type="NCBI Taxonomy" id="167791"/>
    <lineage>
        <taxon>Eukaryota</taxon>
        <taxon>Viridiplantae</taxon>
        <taxon>Streptophyta</taxon>
        <taxon>Embryophyta</taxon>
        <taxon>Tracheophyta</taxon>
        <taxon>Spermatophyta</taxon>
        <taxon>Magnoliopsida</taxon>
        <taxon>eudicotyledons</taxon>
        <taxon>Gunneridae</taxon>
        <taxon>Pentapetalae</taxon>
        <taxon>rosids</taxon>
        <taxon>fabids</taxon>
        <taxon>Fabales</taxon>
        <taxon>Fabaceae</taxon>
        <taxon>Cercidoideae</taxon>
        <taxon>Cercideae</taxon>
        <taxon>Bauhiniinae</taxon>
        <taxon>Bauhinia</taxon>
    </lineage>
</organism>
<keyword evidence="2" id="KW-1185">Reference proteome</keyword>
<dbReference type="EMBL" id="CM039438">
    <property type="protein sequence ID" value="KAI4301924.1"/>
    <property type="molecule type" value="Genomic_DNA"/>
</dbReference>
<accession>A0ACB9KWR8</accession>
<protein>
    <submittedName>
        <fullName evidence="1">Uncharacterized protein</fullName>
    </submittedName>
</protein>
<evidence type="ECO:0000313" key="2">
    <source>
        <dbReference type="Proteomes" id="UP000828941"/>
    </source>
</evidence>
<comment type="caution">
    <text evidence="1">The sequence shown here is derived from an EMBL/GenBank/DDBJ whole genome shotgun (WGS) entry which is preliminary data.</text>
</comment>
<name>A0ACB9KWR8_BAUVA</name>
<dbReference type="Proteomes" id="UP000828941">
    <property type="component" value="Chromosome 13"/>
</dbReference>
<gene>
    <name evidence="1" type="ORF">L6164_035159</name>
</gene>
<evidence type="ECO:0000313" key="1">
    <source>
        <dbReference type="EMBL" id="KAI4301924.1"/>
    </source>
</evidence>